<proteinExistence type="inferred from homology"/>
<dbReference type="AlphaFoldDB" id="A0A1J5RK84"/>
<keyword evidence="2" id="KW-1133">Transmembrane helix</keyword>
<comment type="similarity">
    <text evidence="1">Belongs to the LysR transcriptional regulatory family.</text>
</comment>
<accession>A0A1J5RK84</accession>
<feature type="domain" description="LysR substrate-binding" evidence="3">
    <location>
        <begin position="32"/>
        <end position="115"/>
    </location>
</feature>
<evidence type="ECO:0000313" key="4">
    <source>
        <dbReference type="EMBL" id="OIQ88541.1"/>
    </source>
</evidence>
<dbReference type="Gene3D" id="3.40.190.10">
    <property type="entry name" value="Periplasmic binding protein-like II"/>
    <property type="match status" value="1"/>
</dbReference>
<dbReference type="EMBL" id="MLJW01000368">
    <property type="protein sequence ID" value="OIQ88541.1"/>
    <property type="molecule type" value="Genomic_DNA"/>
</dbReference>
<keyword evidence="2" id="KW-0472">Membrane</keyword>
<evidence type="ECO:0000256" key="1">
    <source>
        <dbReference type="ARBA" id="ARBA00009437"/>
    </source>
</evidence>
<feature type="transmembrane region" description="Helical" evidence="2">
    <location>
        <begin position="12"/>
        <end position="35"/>
    </location>
</feature>
<dbReference type="GO" id="GO:0043565">
    <property type="term" value="F:sequence-specific DNA binding"/>
    <property type="evidence" value="ECO:0007669"/>
    <property type="project" value="TreeGrafter"/>
</dbReference>
<dbReference type="SUPFAM" id="SSF53850">
    <property type="entry name" value="Periplasmic binding protein-like II"/>
    <property type="match status" value="1"/>
</dbReference>
<evidence type="ECO:0000256" key="2">
    <source>
        <dbReference type="SAM" id="Phobius"/>
    </source>
</evidence>
<dbReference type="PANTHER" id="PTHR30537">
    <property type="entry name" value="HTH-TYPE TRANSCRIPTIONAL REGULATOR"/>
    <property type="match status" value="1"/>
</dbReference>
<dbReference type="InterPro" id="IPR005119">
    <property type="entry name" value="LysR_subst-bd"/>
</dbReference>
<dbReference type="PANTHER" id="PTHR30537:SF5">
    <property type="entry name" value="HTH-TYPE TRANSCRIPTIONAL ACTIVATOR TTDR-RELATED"/>
    <property type="match status" value="1"/>
</dbReference>
<dbReference type="InterPro" id="IPR058163">
    <property type="entry name" value="LysR-type_TF_proteobact-type"/>
</dbReference>
<comment type="caution">
    <text evidence="4">The sequence shown here is derived from an EMBL/GenBank/DDBJ whole genome shotgun (WGS) entry which is preliminary data.</text>
</comment>
<dbReference type="Pfam" id="PF03466">
    <property type="entry name" value="LysR_substrate"/>
    <property type="match status" value="1"/>
</dbReference>
<protein>
    <submittedName>
        <fullName evidence="4">LysR substrate binding domain protein</fullName>
    </submittedName>
</protein>
<dbReference type="GO" id="GO:0006351">
    <property type="term" value="P:DNA-templated transcription"/>
    <property type="evidence" value="ECO:0007669"/>
    <property type="project" value="TreeGrafter"/>
</dbReference>
<dbReference type="GO" id="GO:0003700">
    <property type="term" value="F:DNA-binding transcription factor activity"/>
    <property type="evidence" value="ECO:0007669"/>
    <property type="project" value="TreeGrafter"/>
</dbReference>
<sequence length="121" mass="13773">MSSSTWRSATRWSIWFLIASILPCAFPGWPTPAYFERHARPQHPRDLAGHRALQYAYAPKGTRWHFQHARHGKFTQLMNAPLRMNNAEELMPALRAGLGLALQPECIVWQELQSGAPHAAM</sequence>
<organism evidence="4">
    <name type="scientific">mine drainage metagenome</name>
    <dbReference type="NCBI Taxonomy" id="410659"/>
    <lineage>
        <taxon>unclassified sequences</taxon>
        <taxon>metagenomes</taxon>
        <taxon>ecological metagenomes</taxon>
    </lineage>
</organism>
<name>A0A1J5RK84_9ZZZZ</name>
<keyword evidence="2" id="KW-0812">Transmembrane</keyword>
<evidence type="ECO:0000259" key="3">
    <source>
        <dbReference type="Pfam" id="PF03466"/>
    </source>
</evidence>
<reference evidence="4" key="1">
    <citation type="submission" date="2016-10" db="EMBL/GenBank/DDBJ databases">
        <title>Sequence of Gallionella enrichment culture.</title>
        <authorList>
            <person name="Poehlein A."/>
            <person name="Muehling M."/>
            <person name="Daniel R."/>
        </authorList>
    </citation>
    <scope>NUCLEOTIDE SEQUENCE</scope>
</reference>
<gene>
    <name evidence="4" type="ORF">GALL_295720</name>
</gene>